<name>A0A9W4UHL7_9PLEO</name>
<evidence type="ECO:0000313" key="1">
    <source>
        <dbReference type="EMBL" id="CAI6334468.1"/>
    </source>
</evidence>
<sequence length="100" mass="10370">MNVGSLEPSLISVEFLGLTLCFPDVVGDMGGELERASWACLGVGLPVGHGPGGEVGALADRLRLLSTSSSTILMSRSAGSSTPALLTVRLRKFSARRSQP</sequence>
<protein>
    <submittedName>
        <fullName evidence="1">Uncharacterized protein</fullName>
    </submittedName>
</protein>
<keyword evidence="2" id="KW-1185">Reference proteome</keyword>
<accession>A0A9W4UHL7</accession>
<dbReference type="Proteomes" id="UP001152607">
    <property type="component" value="Unassembled WGS sequence"/>
</dbReference>
<dbReference type="EMBL" id="CAOQHR010000005">
    <property type="protein sequence ID" value="CAI6334468.1"/>
    <property type="molecule type" value="Genomic_DNA"/>
</dbReference>
<dbReference type="AlphaFoldDB" id="A0A9W4UHL7"/>
<proteinExistence type="predicted"/>
<comment type="caution">
    <text evidence="1">The sequence shown here is derived from an EMBL/GenBank/DDBJ whole genome shotgun (WGS) entry which is preliminary data.</text>
</comment>
<reference evidence="1" key="1">
    <citation type="submission" date="2023-01" db="EMBL/GenBank/DDBJ databases">
        <authorList>
            <person name="Van Ghelder C."/>
            <person name="Rancurel C."/>
        </authorList>
    </citation>
    <scope>NUCLEOTIDE SEQUENCE</scope>
    <source>
        <strain evidence="1">CNCM I-4278</strain>
    </source>
</reference>
<evidence type="ECO:0000313" key="2">
    <source>
        <dbReference type="Proteomes" id="UP001152607"/>
    </source>
</evidence>
<gene>
    <name evidence="1" type="ORF">PDIGIT_LOCUS7528</name>
</gene>
<organism evidence="1 2">
    <name type="scientific">Periconia digitata</name>
    <dbReference type="NCBI Taxonomy" id="1303443"/>
    <lineage>
        <taxon>Eukaryota</taxon>
        <taxon>Fungi</taxon>
        <taxon>Dikarya</taxon>
        <taxon>Ascomycota</taxon>
        <taxon>Pezizomycotina</taxon>
        <taxon>Dothideomycetes</taxon>
        <taxon>Pleosporomycetidae</taxon>
        <taxon>Pleosporales</taxon>
        <taxon>Massarineae</taxon>
        <taxon>Periconiaceae</taxon>
        <taxon>Periconia</taxon>
    </lineage>
</organism>